<gene>
    <name evidence="2" type="ORF">UCCLBBS449_0086</name>
</gene>
<reference evidence="2 3" key="1">
    <citation type="submission" date="2018-07" db="EMBL/GenBank/DDBJ databases">
        <authorList>
            <person name="Feyereisen M."/>
        </authorList>
    </citation>
    <scope>NUCLEOTIDE SEQUENCE [LARGE SCALE GENOMIC DNA]</scope>
    <source>
        <strain evidence="2 3">UCCLBBS449</strain>
    </source>
</reference>
<keyword evidence="1" id="KW-0677">Repeat</keyword>
<dbReference type="AlphaFoldDB" id="A0A5B7XWD9"/>
<dbReference type="Gene3D" id="3.10.20.320">
    <property type="entry name" value="Putative peptidoglycan bound protein (lpxtg motif)"/>
    <property type="match status" value="1"/>
</dbReference>
<protein>
    <submittedName>
        <fullName evidence="2">Uncharacterized protein</fullName>
    </submittedName>
</protein>
<dbReference type="EMBL" id="CP031198">
    <property type="protein sequence ID" value="QCZ52085.1"/>
    <property type="molecule type" value="Genomic_DNA"/>
</dbReference>
<evidence type="ECO:0000313" key="3">
    <source>
        <dbReference type="Proteomes" id="UP000307074"/>
    </source>
</evidence>
<name>A0A5B7XWD9_LEVBR</name>
<dbReference type="InterPro" id="IPR009459">
    <property type="entry name" value="MucBP_dom"/>
</dbReference>
<dbReference type="Proteomes" id="UP000307074">
    <property type="component" value="Chromosome"/>
</dbReference>
<evidence type="ECO:0000313" key="2">
    <source>
        <dbReference type="EMBL" id="QCZ52085.1"/>
    </source>
</evidence>
<sequence length="245" mass="27650">MIKKCLGLLSSLLLIGILSGSMLYFDVTPTPAVASTKVAKPKAKGKVIVYYVYGKRGHTGKYLWSKKTLTGKIGTTYHTKALDLLNDSGYMALASHSKNTSGKFTRKTTKIYYRYYDVIERDYEFKHEADLYMELTGDHRIGLFDRNLQDGVEVVVERTNFSKPYYDVSYSNRVDTGHGSGLKEFHYRFGSTHRFKDNRDGNIYTMALTNSGGITFHAVATKHSTMNELVQVSAHGKLLTAKIRK</sequence>
<proteinExistence type="predicted"/>
<dbReference type="Pfam" id="PF06458">
    <property type="entry name" value="MucBP"/>
    <property type="match status" value="1"/>
</dbReference>
<dbReference type="RefSeq" id="WP_042520559.1">
    <property type="nucleotide sequence ID" value="NZ_CP031198.1"/>
</dbReference>
<organism evidence="2 3">
    <name type="scientific">Levilactobacillus brevis</name>
    <name type="common">Lactobacillus brevis</name>
    <dbReference type="NCBI Taxonomy" id="1580"/>
    <lineage>
        <taxon>Bacteria</taxon>
        <taxon>Bacillati</taxon>
        <taxon>Bacillota</taxon>
        <taxon>Bacilli</taxon>
        <taxon>Lactobacillales</taxon>
        <taxon>Lactobacillaceae</taxon>
        <taxon>Levilactobacillus</taxon>
    </lineage>
</organism>
<evidence type="ECO:0000256" key="1">
    <source>
        <dbReference type="ARBA" id="ARBA00022737"/>
    </source>
</evidence>
<accession>A0A5B7XWD9</accession>